<dbReference type="eggNOG" id="COG4625">
    <property type="taxonomic scope" value="Bacteria"/>
</dbReference>
<dbReference type="OrthoDB" id="7195851at2"/>
<protein>
    <submittedName>
        <fullName evidence="3">Serine proteinase</fullName>
    </submittedName>
</protein>
<gene>
    <name evidence="3" type="ordered locus">ELI_15045</name>
</gene>
<dbReference type="KEGG" id="eli:ELI_15045"/>
<name>Q2N5E0_ERYLH</name>
<dbReference type="HOGENOM" id="CLU_237647_0_0_5"/>
<dbReference type="STRING" id="314225.ELI_15045"/>
<dbReference type="SUPFAM" id="SSF103515">
    <property type="entry name" value="Autotransporter"/>
    <property type="match status" value="1"/>
</dbReference>
<dbReference type="InterPro" id="IPR005546">
    <property type="entry name" value="Autotransporte_beta"/>
</dbReference>
<dbReference type="RefSeq" id="WP_011415912.1">
    <property type="nucleotide sequence ID" value="NC_007722.1"/>
</dbReference>
<dbReference type="Pfam" id="PF03797">
    <property type="entry name" value="Autotransporter"/>
    <property type="match status" value="1"/>
</dbReference>
<evidence type="ECO:0000256" key="1">
    <source>
        <dbReference type="SAM" id="SignalP"/>
    </source>
</evidence>
<sequence>MAFTASLRRSHHSKFLLSASLAALTVGWSGTAHAQQTTPGVSPNCPIVTGEAICEGDLEDGISSTPATPAFDTLIVRNPNGPIAPPGYFAIGVVKNDSDITINIADDVVINVFDDPNIAGVAQGLIAIVDQGFDLIIDTSATITADGNGSFGLGIEALVSNGDGNLFLTNDGDISTFTSFESAIAIQGRQQNSTGILSITNNGDLSATSGGTGERSLVTAGILARHDNGGSDIAVTNGGTITVSATTVDTDFNGVAAGIVSNSFVGANTTGILNAGAITSTGQAVHGIVGFTSNDSATETARLSIANQTGGTLSIDGADNYGILAQSAGTSVDTTVDNSAEITMANGANSNGIFVLSRATESRLSLNNRADVSGAGTLLRGLGVSTFGAPAGGTYDMLIFNEGDIALDAPAALGMTVFATREDTVEADVVNTGDLDLSNTTSPGSIGISVNLNAVDASAGGAVGSSSARIVNRGDIAMGAGRGIFVVADDIAVTNFGSITTTGAMSDGIVADASTAVGWQVTVAETGSVVTSGAGSVGIRISGVSEDYVEAQIQEATAATTVQKARMADQAMNAITQFITSSAPGNGGIASASGVQRPLNVPGTGVFVPAATGNVVVNGTVRSDGGAGAILGDSALSVAVRNADAVIATTGNDAPAISATTSIQLIGLEGLTLTTTGDNASLVQLNGGGLGTPGDSAAFVALNDLTASTMGDGSTAFVLDSGGGQSVANFASNNFADPGAGATISTMGDNAHGVQFVTPDGGSTFAGEVEFTQLSTAGDGSLGFNIDAGGNSSANLALLDSTVTTGGANSDAIRLGIGGGSDVLLLVQRSTVSTTGDGSDAIDIPQIANSSIGNGVIIGSDISTESDNARAFVHGELGGDTSSRTAFIADSTFTTQGDGSTALLFGAYGNTSSSTTSIFDTVITTAGSNARGIDHGLGGDGSANEITIENSSVTTTGATNSGAMIFEGTVDNGSAFSISLSDIDLSTVGSDSDGVFIGGGGFDSSVFSTDSANLTIATQGDNSRGFVVDQFIAGDGSTSVGAMDNISITTEGMNAHGMLLGTSRDGAMVNSSTAFQGTSLDITTQGDGARGFYLAGLTGDMVDSDYTVSITESTIATAGDDAIGFEIAGVGGAFTGSELTMALDGIDIATSGSGSHAMVIGNLPMFAAAANSNSVLAIDIADVTTTGAAAHGIVIGSGWGTPGAAQTDAGNNIPSRFNRIQVSGDVSASGAGSHGIVTDSLLNSFTVAADGSITADGFALLSQGNGGVAQFTNRGTITGDIRLGAENSSLVSSGTITGNIDMGGGTNAITIEGGGLLNSQDQILLGDGNAITVAGTLAPGGDGPIQLTNIGSELVFEAGSQFLVDIDGMATDPVATGFFASDRLLVDGGATINGGDVVVSTLTPQGDFDRTATFLLIDASGGVTGEFTGIVADLPFLDLNLSYEANRVILNATRAGPVVPFASLGTTPNQVAVGAAFDTLEPDATGDLDTVIDQLIFATTTQALTAFDTASGEIYASLLAQAVGDALRHGQHGLARARMARGSGWGIWGGASFSDSSIDADGNAAEVQQDDVGFDLGIDYVGAENGWALGMAGGMRDGSLEVAGRASAADYDSWYLSVYGRYGSGGAGFTVSGALTWSQTDAAVERAITVNTLQRTALGDAEIDALTASAEVRYGWGTGGGWAFGPLASLHHGDADLSLVDETGAGSLSLRAADASDQQTTFGGGLFANWQGSRGSFDLSAQYVDAANNTVGTRLAFGDGANAPFTVLAPETDGAGLLGAMSGNLDLGSGWTLSAETRALFRTDRDDISGSISIGWRF</sequence>
<dbReference type="Proteomes" id="UP000008808">
    <property type="component" value="Chromosome"/>
</dbReference>
<dbReference type="SMART" id="SM00869">
    <property type="entry name" value="Autotransporter"/>
    <property type="match status" value="1"/>
</dbReference>
<evidence type="ECO:0000259" key="2">
    <source>
        <dbReference type="PROSITE" id="PS51208"/>
    </source>
</evidence>
<feature type="chain" id="PRO_5004213027" evidence="1">
    <location>
        <begin position="35"/>
        <end position="1818"/>
    </location>
</feature>
<dbReference type="InterPro" id="IPR036709">
    <property type="entry name" value="Autotransporte_beta_dom_sf"/>
</dbReference>
<keyword evidence="4" id="KW-1185">Reference proteome</keyword>
<dbReference type="Gene3D" id="2.40.128.130">
    <property type="entry name" value="Autotransporter beta-domain"/>
    <property type="match status" value="1"/>
</dbReference>
<evidence type="ECO:0000313" key="4">
    <source>
        <dbReference type="Proteomes" id="UP000008808"/>
    </source>
</evidence>
<organism evidence="3 4">
    <name type="scientific">Erythrobacter litoralis (strain HTCC2594)</name>
    <dbReference type="NCBI Taxonomy" id="314225"/>
    <lineage>
        <taxon>Bacteria</taxon>
        <taxon>Pseudomonadati</taxon>
        <taxon>Pseudomonadota</taxon>
        <taxon>Alphaproteobacteria</taxon>
        <taxon>Sphingomonadales</taxon>
        <taxon>Erythrobacteraceae</taxon>
        <taxon>Erythrobacter/Porphyrobacter group</taxon>
        <taxon>Erythrobacter</taxon>
    </lineage>
</organism>
<keyword evidence="1" id="KW-0732">Signal</keyword>
<dbReference type="PROSITE" id="PS51208">
    <property type="entry name" value="AUTOTRANSPORTER"/>
    <property type="match status" value="1"/>
</dbReference>
<accession>Q2N5E0</accession>
<dbReference type="EMBL" id="CP000157">
    <property type="protein sequence ID" value="ABC65101.1"/>
    <property type="molecule type" value="Genomic_DNA"/>
</dbReference>
<feature type="domain" description="Autotransporter" evidence="2">
    <location>
        <begin position="1540"/>
        <end position="1818"/>
    </location>
</feature>
<feature type="signal peptide" evidence="1">
    <location>
        <begin position="1"/>
        <end position="34"/>
    </location>
</feature>
<evidence type="ECO:0000313" key="3">
    <source>
        <dbReference type="EMBL" id="ABC65101.1"/>
    </source>
</evidence>
<proteinExistence type="predicted"/>
<reference evidence="4" key="1">
    <citation type="journal article" date="2009" name="J. Bacteriol.">
        <title>Complete genome sequence of Erythrobacter litoralis HTCC2594.</title>
        <authorList>
            <person name="Oh H.M."/>
            <person name="Giovannoni S.J."/>
            <person name="Ferriera S."/>
            <person name="Johnson J."/>
            <person name="Cho J.C."/>
        </authorList>
    </citation>
    <scope>NUCLEOTIDE SEQUENCE [LARGE SCALE GENOMIC DNA]</scope>
    <source>
        <strain evidence="4">HTCC2594</strain>
    </source>
</reference>